<reference evidence="1 2" key="1">
    <citation type="journal article" date="2014" name="Genome Announc.">
        <title>Draft Genome Sequence of Amycolatopsis lurida NRRL 2430, Producer of the Glycopeptide Family Antibiotic Ristocetin.</title>
        <authorList>
            <person name="Kwun M.J."/>
            <person name="Hong H.J."/>
        </authorList>
    </citation>
    <scope>NUCLEOTIDE SEQUENCE [LARGE SCALE GENOMIC DNA]</scope>
    <source>
        <strain evidence="1 2">NRRL 2430</strain>
    </source>
</reference>
<proteinExistence type="predicted"/>
<gene>
    <name evidence="1" type="ORF">BB31_11475</name>
</gene>
<organism evidence="1 2">
    <name type="scientific">Amycolatopsis lurida NRRL 2430</name>
    <dbReference type="NCBI Taxonomy" id="1460371"/>
    <lineage>
        <taxon>Bacteria</taxon>
        <taxon>Bacillati</taxon>
        <taxon>Actinomycetota</taxon>
        <taxon>Actinomycetes</taxon>
        <taxon>Pseudonocardiales</taxon>
        <taxon>Pseudonocardiaceae</taxon>
        <taxon>Amycolatopsis</taxon>
    </lineage>
</organism>
<evidence type="ECO:0000313" key="1">
    <source>
        <dbReference type="EMBL" id="KFU80996.1"/>
    </source>
</evidence>
<keyword evidence="2" id="KW-1185">Reference proteome</keyword>
<dbReference type="AlphaFoldDB" id="A0A2P2FW87"/>
<name>A0A2P2FW87_AMYLU</name>
<accession>A0A2P2FW87</accession>
<comment type="caution">
    <text evidence="1">The sequence shown here is derived from an EMBL/GenBank/DDBJ whole genome shotgun (WGS) entry which is preliminary data.</text>
</comment>
<sequence>MGPDRFGGVLMGLNVTEANSANVVLRYVIALQAAYRPPTDRELEAMQDLARGATKRLHAGLTDAHVREAFARPADRYGLDDSRHPAWVATCDAAPLEAIVAAAAAPDPVKAFNRLLAVAVRAVVAVYGPYRRDGGA</sequence>
<protein>
    <submittedName>
        <fullName evidence="1">Uncharacterized protein</fullName>
    </submittedName>
</protein>
<dbReference type="EMBL" id="JFBM01000008">
    <property type="protein sequence ID" value="KFU80996.1"/>
    <property type="molecule type" value="Genomic_DNA"/>
</dbReference>
<evidence type="ECO:0000313" key="2">
    <source>
        <dbReference type="Proteomes" id="UP000256220"/>
    </source>
</evidence>
<dbReference type="Proteomes" id="UP000256220">
    <property type="component" value="Unassembled WGS sequence"/>
</dbReference>